<dbReference type="Proteomes" id="UP000005737">
    <property type="component" value="Unassembled WGS sequence"/>
</dbReference>
<dbReference type="Pfam" id="PF07505">
    <property type="entry name" value="DUF5131"/>
    <property type="match status" value="1"/>
</dbReference>
<proteinExistence type="predicted"/>
<dbReference type="HOGENOM" id="CLU_054184_0_1_12"/>
<dbReference type="STRING" id="183.GCA_002009735_02284"/>
<name>H2CC12_9LEPT</name>
<keyword evidence="2" id="KW-1185">Reference proteome</keyword>
<sequence length="245" mass="28179">MALGSEIEWTESTWNPVTGCSKISSGCKNCYAERMSRRLQAMGQSNYRNGFKLTQQPQLLELPLSWKKPQTIFVNSMSDLFHRGVPLTYIRQVFDTMERAFWHRFQVLTKRSDRLLQLSPSLPWRKNIWMGVSIEDSKVSYRLDHLRGCDAHIKFLSLEPLLGPLPNLNLSGIDWVIVGGESGPKARPIDSRWVLEIRDQCIESNVPFFFKQWGGYNKKKAGRLLEGRTWDEMPAVSTKALARST</sequence>
<dbReference type="RefSeq" id="WP_002775577.1">
    <property type="nucleotide sequence ID" value="NZ_JH597773.1"/>
</dbReference>
<gene>
    <name evidence="1" type="ORF">Lepil_4036</name>
</gene>
<evidence type="ECO:0000313" key="1">
    <source>
        <dbReference type="EMBL" id="EHQ08684.1"/>
    </source>
</evidence>
<accession>H2CC12</accession>
<organism evidence="1 2">
    <name type="scientific">Leptonema illini DSM 21528</name>
    <dbReference type="NCBI Taxonomy" id="929563"/>
    <lineage>
        <taxon>Bacteria</taxon>
        <taxon>Pseudomonadati</taxon>
        <taxon>Spirochaetota</taxon>
        <taxon>Spirochaetia</taxon>
        <taxon>Leptospirales</taxon>
        <taxon>Leptospiraceae</taxon>
        <taxon>Leptonema</taxon>
    </lineage>
</organism>
<dbReference type="InterPro" id="IPR011101">
    <property type="entry name" value="DUF5131"/>
</dbReference>
<evidence type="ECO:0000313" key="2">
    <source>
        <dbReference type="Proteomes" id="UP000005737"/>
    </source>
</evidence>
<dbReference type="EMBL" id="JH597773">
    <property type="protein sequence ID" value="EHQ08684.1"/>
    <property type="molecule type" value="Genomic_DNA"/>
</dbReference>
<dbReference type="AlphaFoldDB" id="H2CC12"/>
<reference evidence="1 2" key="1">
    <citation type="submission" date="2011-10" db="EMBL/GenBank/DDBJ databases">
        <title>The Improved High-Quality Draft genome of Leptonema illini DSM 21528.</title>
        <authorList>
            <consortium name="US DOE Joint Genome Institute (JGI-PGF)"/>
            <person name="Lucas S."/>
            <person name="Copeland A."/>
            <person name="Lapidus A."/>
            <person name="Glavina del Rio T."/>
            <person name="Dalin E."/>
            <person name="Tice H."/>
            <person name="Bruce D."/>
            <person name="Goodwin L."/>
            <person name="Pitluck S."/>
            <person name="Peters L."/>
            <person name="Mikhailova N."/>
            <person name="Held B."/>
            <person name="Kyrpides N."/>
            <person name="Mavromatis K."/>
            <person name="Ivanova N."/>
            <person name="Markowitz V."/>
            <person name="Cheng J.-F."/>
            <person name="Hugenholtz P."/>
            <person name="Woyke T."/>
            <person name="Wu D."/>
            <person name="Gronow S."/>
            <person name="Wellnitz S."/>
            <person name="Brambilla E.-M."/>
            <person name="Klenk H.-P."/>
            <person name="Eisen J.A."/>
        </authorList>
    </citation>
    <scope>NUCLEOTIDE SEQUENCE [LARGE SCALE GENOMIC DNA]</scope>
    <source>
        <strain evidence="1 2">DSM 21528</strain>
    </source>
</reference>
<protein>
    <submittedName>
        <fullName evidence="1">Gp37Gp68 family protein</fullName>
    </submittedName>
</protein>